<keyword evidence="6" id="KW-1185">Reference proteome</keyword>
<accession>A0AAV5D7L5</accession>
<dbReference type="GO" id="GO:0016705">
    <property type="term" value="F:oxidoreductase activity, acting on paired donors, with incorporation or reduction of molecular oxygen"/>
    <property type="evidence" value="ECO:0007669"/>
    <property type="project" value="InterPro"/>
</dbReference>
<keyword evidence="3" id="KW-0812">Transmembrane</keyword>
<dbReference type="Gene3D" id="1.10.630.10">
    <property type="entry name" value="Cytochrome P450"/>
    <property type="match status" value="1"/>
</dbReference>
<dbReference type="Pfam" id="PF00067">
    <property type="entry name" value="p450"/>
    <property type="match status" value="1"/>
</dbReference>
<protein>
    <submittedName>
        <fullName evidence="5">Uncharacterized protein</fullName>
    </submittedName>
</protein>
<dbReference type="GO" id="GO:0005506">
    <property type="term" value="F:iron ion binding"/>
    <property type="evidence" value="ECO:0007669"/>
    <property type="project" value="InterPro"/>
</dbReference>
<keyword evidence="1" id="KW-0479">Metal-binding</keyword>
<reference evidence="5" key="1">
    <citation type="journal article" date="2018" name="DNA Res.">
        <title>Multiple hybrid de novo genome assembly of finger millet, an orphan allotetraploid crop.</title>
        <authorList>
            <person name="Hatakeyama M."/>
            <person name="Aluri S."/>
            <person name="Balachadran M.T."/>
            <person name="Sivarajan S.R."/>
            <person name="Patrignani A."/>
            <person name="Gruter S."/>
            <person name="Poveda L."/>
            <person name="Shimizu-Inatsugi R."/>
            <person name="Baeten J."/>
            <person name="Francoijs K.J."/>
            <person name="Nataraja K.N."/>
            <person name="Reddy Y.A.N."/>
            <person name="Phadnis S."/>
            <person name="Ravikumar R.L."/>
            <person name="Schlapbach R."/>
            <person name="Sreeman S.M."/>
            <person name="Shimizu K.K."/>
        </authorList>
    </citation>
    <scope>NUCLEOTIDE SEQUENCE</scope>
</reference>
<dbReference type="PRINTS" id="PR00463">
    <property type="entry name" value="EP450I"/>
</dbReference>
<evidence type="ECO:0000256" key="2">
    <source>
        <dbReference type="ARBA" id="ARBA00023004"/>
    </source>
</evidence>
<name>A0AAV5D7L5_ELECO</name>
<reference evidence="5" key="2">
    <citation type="submission" date="2021-12" db="EMBL/GenBank/DDBJ databases">
        <title>Resequencing data analysis of finger millet.</title>
        <authorList>
            <person name="Hatakeyama M."/>
            <person name="Aluri S."/>
            <person name="Balachadran M.T."/>
            <person name="Sivarajan S.R."/>
            <person name="Poveda L."/>
            <person name="Shimizu-Inatsugi R."/>
            <person name="Schlapbach R."/>
            <person name="Sreeman S.M."/>
            <person name="Shimizu K.K."/>
        </authorList>
    </citation>
    <scope>NUCLEOTIDE SEQUENCE</scope>
</reference>
<dbReference type="EMBL" id="BQKI01000013">
    <property type="protein sequence ID" value="GJN06639.1"/>
    <property type="molecule type" value="Genomic_DNA"/>
</dbReference>
<evidence type="ECO:0000313" key="6">
    <source>
        <dbReference type="Proteomes" id="UP001054889"/>
    </source>
</evidence>
<dbReference type="GO" id="GO:0020037">
    <property type="term" value="F:heme binding"/>
    <property type="evidence" value="ECO:0007669"/>
    <property type="project" value="InterPro"/>
</dbReference>
<feature type="signal peptide" evidence="4">
    <location>
        <begin position="1"/>
        <end position="19"/>
    </location>
</feature>
<sequence>MAFLMLVALLLALLIPALLLRTTKHRRRYRLPPGDLGFPVIGQTFSLLGTLRSNTDDQWFRARIKKYGPVSKMSVLGSPTVLLAGPEANRFIFSNEGLTLTQTTALRALAGRSILTFEGEELKQVRSAMHGYLRPEMVRRYLGKMDEVVRRHIDLNLAGRDNLTVLPFARRLSLGIICSVVFGPEAPAITEALASNFCTLGDAILSFPVKLPFTRFSKGMSASAKIRKAITRIAHKRKESLLQQGQTDPSSTDFITYMLNRLSQGAHCLSQEDIVDNIMALVIAATGTTSVLITFLMWYLAKEPDILDKVTNEQDEIARNIRPEDALTWDDVARMKYTWKVAMESLRMVPPVFGSFRTATKAIEYQGYHIPQGWKVFMAHSVRHLDENSFPRPKEV</sequence>
<keyword evidence="2" id="KW-0408">Iron</keyword>
<organism evidence="5 6">
    <name type="scientific">Eleusine coracana subsp. coracana</name>
    <dbReference type="NCBI Taxonomy" id="191504"/>
    <lineage>
        <taxon>Eukaryota</taxon>
        <taxon>Viridiplantae</taxon>
        <taxon>Streptophyta</taxon>
        <taxon>Embryophyta</taxon>
        <taxon>Tracheophyta</taxon>
        <taxon>Spermatophyta</taxon>
        <taxon>Magnoliopsida</taxon>
        <taxon>Liliopsida</taxon>
        <taxon>Poales</taxon>
        <taxon>Poaceae</taxon>
        <taxon>PACMAD clade</taxon>
        <taxon>Chloridoideae</taxon>
        <taxon>Cynodonteae</taxon>
        <taxon>Eleusininae</taxon>
        <taxon>Eleusine</taxon>
    </lineage>
</organism>
<dbReference type="PANTHER" id="PTHR24286:SF152">
    <property type="entry name" value="OS07G0519100 PROTEIN"/>
    <property type="match status" value="1"/>
</dbReference>
<evidence type="ECO:0000256" key="1">
    <source>
        <dbReference type="ARBA" id="ARBA00022723"/>
    </source>
</evidence>
<feature type="chain" id="PRO_5043528792" evidence="4">
    <location>
        <begin position="20"/>
        <end position="396"/>
    </location>
</feature>
<keyword evidence="3" id="KW-0472">Membrane</keyword>
<keyword evidence="4" id="KW-0732">Signal</keyword>
<dbReference type="InterPro" id="IPR001128">
    <property type="entry name" value="Cyt_P450"/>
</dbReference>
<gene>
    <name evidence="5" type="primary">ga24390</name>
    <name evidence="5" type="ORF">PR202_ga24390</name>
</gene>
<dbReference type="GO" id="GO:0016125">
    <property type="term" value="P:sterol metabolic process"/>
    <property type="evidence" value="ECO:0007669"/>
    <property type="project" value="TreeGrafter"/>
</dbReference>
<dbReference type="SUPFAM" id="SSF48264">
    <property type="entry name" value="Cytochrome P450"/>
    <property type="match status" value="1"/>
</dbReference>
<dbReference type="GO" id="GO:0004497">
    <property type="term" value="F:monooxygenase activity"/>
    <property type="evidence" value="ECO:0007669"/>
    <property type="project" value="InterPro"/>
</dbReference>
<evidence type="ECO:0000256" key="4">
    <source>
        <dbReference type="SAM" id="SignalP"/>
    </source>
</evidence>
<proteinExistence type="predicted"/>
<dbReference type="InterPro" id="IPR002401">
    <property type="entry name" value="Cyt_P450_E_grp-I"/>
</dbReference>
<evidence type="ECO:0000313" key="5">
    <source>
        <dbReference type="EMBL" id="GJN06639.1"/>
    </source>
</evidence>
<dbReference type="Proteomes" id="UP001054889">
    <property type="component" value="Unassembled WGS sequence"/>
</dbReference>
<comment type="caution">
    <text evidence="5">The sequence shown here is derived from an EMBL/GenBank/DDBJ whole genome shotgun (WGS) entry which is preliminary data.</text>
</comment>
<feature type="transmembrane region" description="Helical" evidence="3">
    <location>
        <begin position="278"/>
        <end position="301"/>
    </location>
</feature>
<dbReference type="AlphaFoldDB" id="A0AAV5D7L5"/>
<keyword evidence="3" id="KW-1133">Transmembrane helix</keyword>
<dbReference type="PANTHER" id="PTHR24286">
    <property type="entry name" value="CYTOCHROME P450 26"/>
    <property type="match status" value="1"/>
</dbReference>
<evidence type="ECO:0000256" key="3">
    <source>
        <dbReference type="SAM" id="Phobius"/>
    </source>
</evidence>
<dbReference type="InterPro" id="IPR036396">
    <property type="entry name" value="Cyt_P450_sf"/>
</dbReference>